<dbReference type="PANTHER" id="PTHR34853:SF1">
    <property type="entry name" value="LIPASE 5"/>
    <property type="match status" value="1"/>
</dbReference>
<proteinExistence type="predicted"/>
<dbReference type="GO" id="GO:0004806">
    <property type="term" value="F:triacylglycerol lipase activity"/>
    <property type="evidence" value="ECO:0007669"/>
    <property type="project" value="InterPro"/>
</dbReference>
<dbReference type="Pfam" id="PF03583">
    <property type="entry name" value="LIP"/>
    <property type="match status" value="1"/>
</dbReference>
<evidence type="ECO:0008006" key="2">
    <source>
        <dbReference type="Google" id="ProtNLM"/>
    </source>
</evidence>
<sequence>VISMWLGGRGYITVLPDFLGLGVSEMLHPYMISIPSATAVVDMIRAGRHLCDSLNFSFSEQLFLSGYSEGGYVTMAAHKYIEEELAEEIQVTASAPCAGPYDLSTVMYDLMMTPEPYGSPYYLPYTVLAYDDVYELFTSPSEYFIPPYDTLLPPLFDGNHSGNEVNNVMPAIPMDIFLPEFVEEITSDPEHPLRQALQENDVYPWVPHAHVTLLHSIDDELVPVENTLNTYDHFIEHGAENVEIYVENLGSHGEAAGILLLVAAAWFDEFLISSLDITFNYGWNMIGLPLIPETNSVEVLFPESAENSLFSYSEGGYVEQTELITGTGYWLRFNSEGSVFLSGELTEELTLTVNEGWNLISGISFSVEVAEIESELLIEGSVFGYSMEYYEPQILEPGHAYWLRSSGDGEITISVD</sequence>
<dbReference type="AlphaFoldDB" id="A0A382AZ06"/>
<dbReference type="InterPro" id="IPR029058">
    <property type="entry name" value="AB_hydrolase_fold"/>
</dbReference>
<protein>
    <recommendedName>
        <fullName evidence="2">Peptidase S9 prolyl oligopeptidase catalytic domain-containing protein</fullName>
    </recommendedName>
</protein>
<organism evidence="1">
    <name type="scientific">marine metagenome</name>
    <dbReference type="NCBI Taxonomy" id="408172"/>
    <lineage>
        <taxon>unclassified sequences</taxon>
        <taxon>metagenomes</taxon>
        <taxon>ecological metagenomes</taxon>
    </lineage>
</organism>
<reference evidence="1" key="1">
    <citation type="submission" date="2018-05" db="EMBL/GenBank/DDBJ databases">
        <authorList>
            <person name="Lanie J.A."/>
            <person name="Ng W.-L."/>
            <person name="Kazmierczak K.M."/>
            <person name="Andrzejewski T.M."/>
            <person name="Davidsen T.M."/>
            <person name="Wayne K.J."/>
            <person name="Tettelin H."/>
            <person name="Glass J.I."/>
            <person name="Rusch D."/>
            <person name="Podicherti R."/>
            <person name="Tsui H.-C.T."/>
            <person name="Winkler M.E."/>
        </authorList>
    </citation>
    <scope>NUCLEOTIDE SEQUENCE</scope>
</reference>
<gene>
    <name evidence="1" type="ORF">METZ01_LOCUS159644</name>
</gene>
<dbReference type="PANTHER" id="PTHR34853">
    <property type="match status" value="1"/>
</dbReference>
<accession>A0A382AZ06</accession>
<dbReference type="GO" id="GO:0016042">
    <property type="term" value="P:lipid catabolic process"/>
    <property type="evidence" value="ECO:0007669"/>
    <property type="project" value="InterPro"/>
</dbReference>
<dbReference type="SUPFAM" id="SSF53474">
    <property type="entry name" value="alpha/beta-Hydrolases"/>
    <property type="match status" value="1"/>
</dbReference>
<dbReference type="InterPro" id="IPR005152">
    <property type="entry name" value="Lipase_secreted"/>
</dbReference>
<dbReference type="EMBL" id="UINC01027479">
    <property type="protein sequence ID" value="SVB06790.1"/>
    <property type="molecule type" value="Genomic_DNA"/>
</dbReference>
<dbReference type="Gene3D" id="1.10.260.160">
    <property type="match status" value="1"/>
</dbReference>
<dbReference type="Gene3D" id="3.40.50.1820">
    <property type="entry name" value="alpha/beta hydrolase"/>
    <property type="match status" value="2"/>
</dbReference>
<name>A0A382AZ06_9ZZZZ</name>
<evidence type="ECO:0000313" key="1">
    <source>
        <dbReference type="EMBL" id="SVB06790.1"/>
    </source>
</evidence>
<feature type="non-terminal residue" evidence="1">
    <location>
        <position position="1"/>
    </location>
</feature>